<reference evidence="1 2" key="1">
    <citation type="submission" date="2020-10" db="EMBL/GenBank/DDBJ databases">
        <title>The Coptis chinensis genome and diversification of protoberbering-type alkaloids.</title>
        <authorList>
            <person name="Wang B."/>
            <person name="Shu S."/>
            <person name="Song C."/>
            <person name="Liu Y."/>
        </authorList>
    </citation>
    <scope>NUCLEOTIDE SEQUENCE [LARGE SCALE GENOMIC DNA]</scope>
    <source>
        <strain evidence="1">HL-2020</strain>
        <tissue evidence="1">Leaf</tissue>
    </source>
</reference>
<dbReference type="PANTHER" id="PTHR36742:SF1">
    <property type="entry name" value="MYOSIN-G HEAVY CHAIN-LIKE PROTEIN"/>
    <property type="match status" value="1"/>
</dbReference>
<sequence length="166" mass="18071">MALNLSVSSSVHPKLSSPSLLSPKHNHAHILYSPYSSHQFFSYACKAAAQSEGLGGEVTKEESSNLTAGTGTVSWELLLFYYFPVVCCVSKLNFSMWNRVYLISAHTVGSLEQLTSTSSSTDGYTSEGEYPRPTIRDQLSQLVGDRDGEDFSIPLGKNLKKLAAIS</sequence>
<evidence type="ECO:0000313" key="1">
    <source>
        <dbReference type="EMBL" id="KAF9589361.1"/>
    </source>
</evidence>
<dbReference type="GO" id="GO:0009507">
    <property type="term" value="C:chloroplast"/>
    <property type="evidence" value="ECO:0007669"/>
    <property type="project" value="TreeGrafter"/>
</dbReference>
<comment type="caution">
    <text evidence="1">The sequence shown here is derived from an EMBL/GenBank/DDBJ whole genome shotgun (WGS) entry which is preliminary data.</text>
</comment>
<dbReference type="PANTHER" id="PTHR36742">
    <property type="entry name" value="MYOSIN-G HEAVY CHAIN-LIKE PROTEIN"/>
    <property type="match status" value="1"/>
</dbReference>
<dbReference type="EMBL" id="JADFTS010000009">
    <property type="protein sequence ID" value="KAF9589361.1"/>
    <property type="molecule type" value="Genomic_DNA"/>
</dbReference>
<proteinExistence type="predicted"/>
<accession>A0A835LJ94</accession>
<name>A0A835LJ94_9MAGN</name>
<evidence type="ECO:0000313" key="2">
    <source>
        <dbReference type="Proteomes" id="UP000631114"/>
    </source>
</evidence>
<organism evidence="1 2">
    <name type="scientific">Coptis chinensis</name>
    <dbReference type="NCBI Taxonomy" id="261450"/>
    <lineage>
        <taxon>Eukaryota</taxon>
        <taxon>Viridiplantae</taxon>
        <taxon>Streptophyta</taxon>
        <taxon>Embryophyta</taxon>
        <taxon>Tracheophyta</taxon>
        <taxon>Spermatophyta</taxon>
        <taxon>Magnoliopsida</taxon>
        <taxon>Ranunculales</taxon>
        <taxon>Ranunculaceae</taxon>
        <taxon>Coptidoideae</taxon>
        <taxon>Coptis</taxon>
    </lineage>
</organism>
<dbReference type="AlphaFoldDB" id="A0A835LJ94"/>
<dbReference type="OrthoDB" id="531455at2759"/>
<protein>
    <submittedName>
        <fullName evidence="1">Uncharacterized protein</fullName>
    </submittedName>
</protein>
<dbReference type="Proteomes" id="UP000631114">
    <property type="component" value="Unassembled WGS sequence"/>
</dbReference>
<gene>
    <name evidence="1" type="ORF">IFM89_022970</name>
</gene>
<keyword evidence="2" id="KW-1185">Reference proteome</keyword>